<reference evidence="2" key="1">
    <citation type="submission" date="2021-06" db="EMBL/GenBank/DDBJ databases">
        <authorList>
            <person name="Kallberg Y."/>
            <person name="Tangrot J."/>
            <person name="Rosling A."/>
        </authorList>
    </citation>
    <scope>NUCLEOTIDE SEQUENCE</scope>
    <source>
        <strain evidence="2">FL966</strain>
    </source>
</reference>
<dbReference type="EMBL" id="CAJVQA010000006">
    <property type="protein sequence ID" value="CAG8449103.1"/>
    <property type="molecule type" value="Genomic_DNA"/>
</dbReference>
<dbReference type="AlphaFoldDB" id="A0A9N8VAS0"/>
<organism evidence="2 3">
    <name type="scientific">Cetraspora pellucida</name>
    <dbReference type="NCBI Taxonomy" id="1433469"/>
    <lineage>
        <taxon>Eukaryota</taxon>
        <taxon>Fungi</taxon>
        <taxon>Fungi incertae sedis</taxon>
        <taxon>Mucoromycota</taxon>
        <taxon>Glomeromycotina</taxon>
        <taxon>Glomeromycetes</taxon>
        <taxon>Diversisporales</taxon>
        <taxon>Gigasporaceae</taxon>
        <taxon>Cetraspora</taxon>
    </lineage>
</organism>
<comment type="caution">
    <text evidence="2">The sequence shown here is derived from an EMBL/GenBank/DDBJ whole genome shotgun (WGS) entry which is preliminary data.</text>
</comment>
<name>A0A9N8VAS0_9GLOM</name>
<evidence type="ECO:0000313" key="3">
    <source>
        <dbReference type="Proteomes" id="UP000789759"/>
    </source>
</evidence>
<accession>A0A9N8VAS0</accession>
<feature type="region of interest" description="Disordered" evidence="1">
    <location>
        <begin position="129"/>
        <end position="158"/>
    </location>
</feature>
<proteinExistence type="predicted"/>
<sequence>MTFPTVSTPGHALFLAVTKNIDKYLMDIINNRIKNKMAESLFLIANQIVSMSYELNSEQKIDKETLYFYQENKMYKDKNIIFNHEKGINNKVCYRLAREITLLLVNTEDSEIIKILQNYIMKKKNEVNTCNDDTQNNKKENDNIVNKNQAISEEDQAISEREDQAILEEENQAISEENQAISKEENKAISEGENDNNSTDNELISKFHKMFKIFFILLKKDDHLSVVIKIT</sequence>
<evidence type="ECO:0000313" key="2">
    <source>
        <dbReference type="EMBL" id="CAG8449103.1"/>
    </source>
</evidence>
<gene>
    <name evidence="2" type="ORF">CPELLU_LOCUS33</name>
</gene>
<dbReference type="Proteomes" id="UP000789759">
    <property type="component" value="Unassembled WGS sequence"/>
</dbReference>
<dbReference type="OrthoDB" id="2443664at2759"/>
<keyword evidence="3" id="KW-1185">Reference proteome</keyword>
<protein>
    <submittedName>
        <fullName evidence="2">22433_t:CDS:1</fullName>
    </submittedName>
</protein>
<evidence type="ECO:0000256" key="1">
    <source>
        <dbReference type="SAM" id="MobiDB-lite"/>
    </source>
</evidence>